<dbReference type="InterPro" id="IPR001063">
    <property type="entry name" value="Ribosomal_uL22"/>
</dbReference>
<feature type="compositionally biased region" description="Basic residues" evidence="7">
    <location>
        <begin position="171"/>
        <end position="183"/>
    </location>
</feature>
<evidence type="ECO:0000256" key="2">
    <source>
        <dbReference type="ARBA" id="ARBA00022980"/>
    </source>
</evidence>
<evidence type="ECO:0000256" key="7">
    <source>
        <dbReference type="SAM" id="MobiDB-lite"/>
    </source>
</evidence>
<dbReference type="SUPFAM" id="SSF54843">
    <property type="entry name" value="Ribosomal protein L22"/>
    <property type="match status" value="1"/>
</dbReference>
<dbReference type="AlphaFoldDB" id="A0A226E1H0"/>
<dbReference type="FunFam" id="3.90.470.10:FF:000003">
    <property type="entry name" value="60S ribosomal protein L17"/>
    <property type="match status" value="1"/>
</dbReference>
<comment type="caution">
    <text evidence="8">The sequence shown here is derived from an EMBL/GenBank/DDBJ whole genome shotgun (WGS) entry which is preliminary data.</text>
</comment>
<dbReference type="OrthoDB" id="10254664at2759"/>
<evidence type="ECO:0000256" key="5">
    <source>
        <dbReference type="ARBA" id="ARBA00035325"/>
    </source>
</evidence>
<keyword evidence="3 6" id="KW-0687">Ribonucleoprotein</keyword>
<dbReference type="GO" id="GO:0003735">
    <property type="term" value="F:structural constituent of ribosome"/>
    <property type="evidence" value="ECO:0007669"/>
    <property type="project" value="InterPro"/>
</dbReference>
<dbReference type="GO" id="GO:0022625">
    <property type="term" value="C:cytosolic large ribosomal subunit"/>
    <property type="evidence" value="ECO:0007669"/>
    <property type="project" value="TreeGrafter"/>
</dbReference>
<dbReference type="InterPro" id="IPR036394">
    <property type="entry name" value="Ribosomal_uL22_sf"/>
</dbReference>
<dbReference type="PROSITE" id="PS00464">
    <property type="entry name" value="RIBOSOMAL_L22"/>
    <property type="match status" value="1"/>
</dbReference>
<dbReference type="NCBIfam" id="NF003260">
    <property type="entry name" value="PRK04223.1"/>
    <property type="match status" value="1"/>
</dbReference>
<comment type="similarity">
    <text evidence="1 6">Belongs to the universal ribosomal protein uL22 family.</text>
</comment>
<accession>A0A226E1H0</accession>
<keyword evidence="9" id="KW-1185">Reference proteome</keyword>
<name>A0A226E1H0_FOLCA</name>
<dbReference type="InterPro" id="IPR057265">
    <property type="entry name" value="Ribosomal_uL22_arc-type"/>
</dbReference>
<dbReference type="EMBL" id="LNIX01000007">
    <property type="protein sequence ID" value="OXA51383.1"/>
    <property type="molecule type" value="Genomic_DNA"/>
</dbReference>
<evidence type="ECO:0000313" key="8">
    <source>
        <dbReference type="EMBL" id="OXA51383.1"/>
    </source>
</evidence>
<organism evidence="8 9">
    <name type="scientific">Folsomia candida</name>
    <name type="common">Springtail</name>
    <dbReference type="NCBI Taxonomy" id="158441"/>
    <lineage>
        <taxon>Eukaryota</taxon>
        <taxon>Metazoa</taxon>
        <taxon>Ecdysozoa</taxon>
        <taxon>Arthropoda</taxon>
        <taxon>Hexapoda</taxon>
        <taxon>Collembola</taxon>
        <taxon>Entomobryomorpha</taxon>
        <taxon>Isotomoidea</taxon>
        <taxon>Isotomidae</taxon>
        <taxon>Proisotominae</taxon>
        <taxon>Folsomia</taxon>
    </lineage>
</organism>
<evidence type="ECO:0000256" key="1">
    <source>
        <dbReference type="ARBA" id="ARBA00009451"/>
    </source>
</evidence>
<sequence>MTKYSREPENPSKSVKARGTNLRVHFKNTHETAAVLKKMALPRAVRYLRNVIERKECVPFKRYNGGVGRCAQAKQWGVTQGRWPQKSARFLLDLLRNAESNAENKGMDSERLVIEHIQVNQATKTRRRTYRAHGRITAYMTSPCHIEMVLTEKEDYVAPAKEEQSAARVKKLKKAKLSKKKLQRQLLNRN</sequence>
<keyword evidence="2 6" id="KW-0689">Ribosomal protein</keyword>
<dbReference type="Gene3D" id="3.90.470.10">
    <property type="entry name" value="Ribosomal protein L22/L17"/>
    <property type="match status" value="1"/>
</dbReference>
<gene>
    <name evidence="8" type="ORF">Fcan01_13754</name>
</gene>
<dbReference type="OMA" id="QVNHAPC"/>
<dbReference type="STRING" id="158441.A0A226E1H0"/>
<dbReference type="CDD" id="cd00336">
    <property type="entry name" value="Ribosomal_L22"/>
    <property type="match status" value="1"/>
</dbReference>
<dbReference type="InterPro" id="IPR018260">
    <property type="entry name" value="Ribosomal_uL22_CS"/>
</dbReference>
<dbReference type="InterPro" id="IPR005721">
    <property type="entry name" value="Ribosomal_uL22_euk/arc"/>
</dbReference>
<evidence type="ECO:0000313" key="9">
    <source>
        <dbReference type="Proteomes" id="UP000198287"/>
    </source>
</evidence>
<dbReference type="PANTHER" id="PTHR11593">
    <property type="entry name" value="60S RIBOSOMAL PROTEIN L17"/>
    <property type="match status" value="1"/>
</dbReference>
<reference evidence="8 9" key="1">
    <citation type="submission" date="2015-12" db="EMBL/GenBank/DDBJ databases">
        <title>The genome of Folsomia candida.</title>
        <authorList>
            <person name="Faddeeva A."/>
            <person name="Derks M.F."/>
            <person name="Anvar Y."/>
            <person name="Smit S."/>
            <person name="Van Straalen N."/>
            <person name="Roelofs D."/>
        </authorList>
    </citation>
    <scope>NUCLEOTIDE SEQUENCE [LARGE SCALE GENOMIC DNA]</scope>
    <source>
        <strain evidence="8 9">VU population</strain>
        <tissue evidence="8">Whole body</tissue>
    </source>
</reference>
<evidence type="ECO:0000256" key="4">
    <source>
        <dbReference type="ARBA" id="ARBA00035207"/>
    </source>
</evidence>
<proteinExistence type="inferred from homology"/>
<evidence type="ECO:0000256" key="3">
    <source>
        <dbReference type="ARBA" id="ARBA00023274"/>
    </source>
</evidence>
<evidence type="ECO:0000256" key="6">
    <source>
        <dbReference type="RuleBase" id="RU004005"/>
    </source>
</evidence>
<dbReference type="PANTHER" id="PTHR11593:SF10">
    <property type="entry name" value="60S RIBOSOMAL PROTEIN L17"/>
    <property type="match status" value="1"/>
</dbReference>
<dbReference type="GO" id="GO:0002181">
    <property type="term" value="P:cytoplasmic translation"/>
    <property type="evidence" value="ECO:0007669"/>
    <property type="project" value="TreeGrafter"/>
</dbReference>
<feature type="region of interest" description="Disordered" evidence="7">
    <location>
        <begin position="171"/>
        <end position="190"/>
    </location>
</feature>
<protein>
    <recommendedName>
        <fullName evidence="4">Large ribosomal subunit protein uL22</fullName>
    </recommendedName>
    <alternativeName>
        <fullName evidence="5">60S ribosomal protein L17</fullName>
    </alternativeName>
</protein>
<dbReference type="Proteomes" id="UP000198287">
    <property type="component" value="Unassembled WGS sequence"/>
</dbReference>
<dbReference type="Pfam" id="PF00237">
    <property type="entry name" value="Ribosomal_L22"/>
    <property type="match status" value="1"/>
</dbReference>
<dbReference type="NCBIfam" id="TIGR01038">
    <property type="entry name" value="uL22_arch_euk"/>
    <property type="match status" value="1"/>
</dbReference>